<dbReference type="NCBIfam" id="NF008022">
    <property type="entry name" value="PRK10752.1"/>
    <property type="match status" value="1"/>
</dbReference>
<dbReference type="PANTHER" id="PTHR30368:SF2">
    <property type="entry name" value="SULFATE-BINDING PROTEIN"/>
    <property type="match status" value="1"/>
</dbReference>
<reference evidence="7" key="2">
    <citation type="submission" date="2020-09" db="EMBL/GenBank/DDBJ databases">
        <authorList>
            <person name="Sun Q."/>
            <person name="Kim S."/>
        </authorList>
    </citation>
    <scope>NUCLEOTIDE SEQUENCE</scope>
    <source>
        <strain evidence="7">KCTC 32296</strain>
    </source>
</reference>
<protein>
    <submittedName>
        <fullName evidence="7">Sulfate-binding protein</fullName>
    </submittedName>
</protein>
<sequence>MTHARANRRLFLKTLTGAGIAAGAGLSLSACGKPAAQSLLNVSFDPTREFYAAYNSLFAKKYATGGKPAPTFNQSHGGSGKQARAVVDGLKADVLSLALAHDIDAVAATGLLAADWASRLPNNSVAYNSTILLLVRKGNPKGIKDWGDLVKPGVQVITPNPKTSGAARWNYLVAYGWALRANNGDEAKAQAYLEALFKNVPVLDTGARGATTTFIQRGQGDVLINWESEALMSAAKDGAQFDIVYPSLSIAADTPVAWVDKNVAANGTEALAKAYLEGLYDEDAQTLAAQHFYRPTNADVLKSFADRFPAIEQLNIDKDFGGWTTANARHFEQGALFDQISAKVFKA</sequence>
<dbReference type="RefSeq" id="WP_189485465.1">
    <property type="nucleotide sequence ID" value="NZ_BMZB01000001.1"/>
</dbReference>
<keyword evidence="5" id="KW-0574">Periplasm</keyword>
<dbReference type="GO" id="GO:0042597">
    <property type="term" value="C:periplasmic space"/>
    <property type="evidence" value="ECO:0007669"/>
    <property type="project" value="UniProtKB-SubCell"/>
</dbReference>
<accession>A0A918UR70</accession>
<evidence type="ECO:0000256" key="1">
    <source>
        <dbReference type="ARBA" id="ARBA00004418"/>
    </source>
</evidence>
<name>A0A918UR70_9CAUL</name>
<comment type="similarity">
    <text evidence="2">Belongs to the prokaryotic sulfate-binding protein family.</text>
</comment>
<evidence type="ECO:0000256" key="5">
    <source>
        <dbReference type="ARBA" id="ARBA00022764"/>
    </source>
</evidence>
<dbReference type="EMBL" id="BMZB01000001">
    <property type="protein sequence ID" value="GGZ27764.1"/>
    <property type="molecule type" value="Genomic_DNA"/>
</dbReference>
<dbReference type="InterPro" id="IPR034408">
    <property type="entry name" value="Sulphate/thiosulphate_BS"/>
</dbReference>
<dbReference type="NCBIfam" id="TIGR00971">
    <property type="entry name" value="3a0106s03"/>
    <property type="match status" value="1"/>
</dbReference>
<dbReference type="NCBIfam" id="NF008106">
    <property type="entry name" value="PRK10852.1"/>
    <property type="match status" value="1"/>
</dbReference>
<evidence type="ECO:0000256" key="6">
    <source>
        <dbReference type="SAM" id="SignalP"/>
    </source>
</evidence>
<dbReference type="Gene3D" id="3.40.190.10">
    <property type="entry name" value="Periplasmic binding protein-like II"/>
    <property type="match status" value="2"/>
</dbReference>
<feature type="signal peptide" evidence="6">
    <location>
        <begin position="1"/>
        <end position="21"/>
    </location>
</feature>
<evidence type="ECO:0000313" key="7">
    <source>
        <dbReference type="EMBL" id="GGZ27764.1"/>
    </source>
</evidence>
<evidence type="ECO:0000313" key="8">
    <source>
        <dbReference type="Proteomes" id="UP000662572"/>
    </source>
</evidence>
<keyword evidence="4 6" id="KW-0732">Signal</keyword>
<dbReference type="Pfam" id="PF13531">
    <property type="entry name" value="SBP_bac_11"/>
    <property type="match status" value="1"/>
</dbReference>
<evidence type="ECO:0000256" key="4">
    <source>
        <dbReference type="ARBA" id="ARBA00022729"/>
    </source>
</evidence>
<dbReference type="PANTHER" id="PTHR30368">
    <property type="entry name" value="SULFATE-BINDING PROTEIN"/>
    <property type="match status" value="1"/>
</dbReference>
<dbReference type="InterPro" id="IPR006311">
    <property type="entry name" value="TAT_signal"/>
</dbReference>
<dbReference type="InterPro" id="IPR005669">
    <property type="entry name" value="Thiosulph/SO4-bd"/>
</dbReference>
<dbReference type="AlphaFoldDB" id="A0A918UR70"/>
<organism evidence="7 8">
    <name type="scientific">Asticcacaulis endophyticus</name>
    <dbReference type="NCBI Taxonomy" id="1395890"/>
    <lineage>
        <taxon>Bacteria</taxon>
        <taxon>Pseudomonadati</taxon>
        <taxon>Pseudomonadota</taxon>
        <taxon>Alphaproteobacteria</taxon>
        <taxon>Caulobacterales</taxon>
        <taxon>Caulobacteraceae</taxon>
        <taxon>Asticcacaulis</taxon>
    </lineage>
</organism>
<feature type="chain" id="PRO_5037456060" evidence="6">
    <location>
        <begin position="22"/>
        <end position="347"/>
    </location>
</feature>
<keyword evidence="3" id="KW-0813">Transport</keyword>
<evidence type="ECO:0000256" key="3">
    <source>
        <dbReference type="ARBA" id="ARBA00022448"/>
    </source>
</evidence>
<reference evidence="7" key="1">
    <citation type="journal article" date="2014" name="Int. J. Syst. Evol. Microbiol.">
        <title>Complete genome sequence of Corynebacterium casei LMG S-19264T (=DSM 44701T), isolated from a smear-ripened cheese.</title>
        <authorList>
            <consortium name="US DOE Joint Genome Institute (JGI-PGF)"/>
            <person name="Walter F."/>
            <person name="Albersmeier A."/>
            <person name="Kalinowski J."/>
            <person name="Ruckert C."/>
        </authorList>
    </citation>
    <scope>NUCLEOTIDE SEQUENCE</scope>
    <source>
        <strain evidence="7">KCTC 32296</strain>
    </source>
</reference>
<comment type="caution">
    <text evidence="7">The sequence shown here is derived from an EMBL/GenBank/DDBJ whole genome shotgun (WGS) entry which is preliminary data.</text>
</comment>
<comment type="subcellular location">
    <subcellularLocation>
        <location evidence="1">Periplasm</location>
    </subcellularLocation>
</comment>
<gene>
    <name evidence="7" type="primary">sbp</name>
    <name evidence="7" type="ORF">GCM10011273_11830</name>
</gene>
<dbReference type="SUPFAM" id="SSF53850">
    <property type="entry name" value="Periplasmic binding protein-like II"/>
    <property type="match status" value="1"/>
</dbReference>
<dbReference type="PROSITE" id="PS51257">
    <property type="entry name" value="PROKAR_LIPOPROTEIN"/>
    <property type="match status" value="1"/>
</dbReference>
<dbReference type="GO" id="GO:1902358">
    <property type="term" value="P:sulfate transmembrane transport"/>
    <property type="evidence" value="ECO:0007669"/>
    <property type="project" value="InterPro"/>
</dbReference>
<dbReference type="PROSITE" id="PS51318">
    <property type="entry name" value="TAT"/>
    <property type="match status" value="1"/>
</dbReference>
<dbReference type="Proteomes" id="UP000662572">
    <property type="component" value="Unassembled WGS sequence"/>
</dbReference>
<dbReference type="GO" id="GO:0140104">
    <property type="term" value="F:molecular carrier activity"/>
    <property type="evidence" value="ECO:0007669"/>
    <property type="project" value="InterPro"/>
</dbReference>
<dbReference type="PROSITE" id="PS00757">
    <property type="entry name" value="PROK_SULFATE_BIND_2"/>
    <property type="match status" value="1"/>
</dbReference>
<dbReference type="CDD" id="cd01005">
    <property type="entry name" value="PBP2_CysP"/>
    <property type="match status" value="1"/>
</dbReference>
<keyword evidence="8" id="KW-1185">Reference proteome</keyword>
<proteinExistence type="inferred from homology"/>
<dbReference type="GO" id="GO:1901681">
    <property type="term" value="F:sulfur compound binding"/>
    <property type="evidence" value="ECO:0007669"/>
    <property type="project" value="InterPro"/>
</dbReference>
<evidence type="ECO:0000256" key="2">
    <source>
        <dbReference type="ARBA" id="ARBA00006099"/>
    </source>
</evidence>